<keyword evidence="1" id="KW-0175">Coiled coil</keyword>
<feature type="coiled-coil region" evidence="1">
    <location>
        <begin position="30"/>
        <end position="103"/>
    </location>
</feature>
<name>A0ABQ9DSD9_9PASS</name>
<evidence type="ECO:0000313" key="3">
    <source>
        <dbReference type="Proteomes" id="UP001145742"/>
    </source>
</evidence>
<dbReference type="EMBL" id="WHWB01032430">
    <property type="protein sequence ID" value="KAJ7425728.1"/>
    <property type="molecule type" value="Genomic_DNA"/>
</dbReference>
<organism evidence="2 3">
    <name type="scientific">Willisornis vidua</name>
    <name type="common">Xingu scale-backed antbird</name>
    <dbReference type="NCBI Taxonomy" id="1566151"/>
    <lineage>
        <taxon>Eukaryota</taxon>
        <taxon>Metazoa</taxon>
        <taxon>Chordata</taxon>
        <taxon>Craniata</taxon>
        <taxon>Vertebrata</taxon>
        <taxon>Euteleostomi</taxon>
        <taxon>Archelosauria</taxon>
        <taxon>Archosauria</taxon>
        <taxon>Dinosauria</taxon>
        <taxon>Saurischia</taxon>
        <taxon>Theropoda</taxon>
        <taxon>Coelurosauria</taxon>
        <taxon>Aves</taxon>
        <taxon>Neognathae</taxon>
        <taxon>Neoaves</taxon>
        <taxon>Telluraves</taxon>
        <taxon>Australaves</taxon>
        <taxon>Passeriformes</taxon>
        <taxon>Thamnophilidae</taxon>
        <taxon>Willisornis</taxon>
    </lineage>
</organism>
<gene>
    <name evidence="2" type="ORF">WISP_22243</name>
</gene>
<evidence type="ECO:0000256" key="1">
    <source>
        <dbReference type="SAM" id="Coils"/>
    </source>
</evidence>
<proteinExistence type="predicted"/>
<accession>A0ABQ9DSD9</accession>
<dbReference type="Proteomes" id="UP001145742">
    <property type="component" value="Unassembled WGS sequence"/>
</dbReference>
<dbReference type="Gene3D" id="1.20.1480.30">
    <property type="entry name" value="Designed four-helix bundle protein"/>
    <property type="match status" value="1"/>
</dbReference>
<protein>
    <submittedName>
        <fullName evidence="2">Uncharacterized protein</fullName>
    </submittedName>
</protein>
<sequence>MPVQGRQHLVLQLPGQDLLLIPHLQGHGAMEHLEDHLEHLERLLEHLEDHLEHLEHLLEHLEDHLEQHLEHLEHLLEHLKNHLEHLERLLEHLEHHLAHLEYLEYLAQVAVQWCRSSAGL</sequence>
<comment type="caution">
    <text evidence="2">The sequence shown here is derived from an EMBL/GenBank/DDBJ whole genome shotgun (WGS) entry which is preliminary data.</text>
</comment>
<keyword evidence="3" id="KW-1185">Reference proteome</keyword>
<evidence type="ECO:0000313" key="2">
    <source>
        <dbReference type="EMBL" id="KAJ7425728.1"/>
    </source>
</evidence>
<reference evidence="2" key="1">
    <citation type="submission" date="2019-10" db="EMBL/GenBank/DDBJ databases">
        <authorList>
            <person name="Soares A.E.R."/>
            <person name="Aleixo A."/>
            <person name="Schneider P."/>
            <person name="Miyaki C.Y."/>
            <person name="Schneider M.P."/>
            <person name="Mello C."/>
            <person name="Vasconcelos A.T.R."/>
        </authorList>
    </citation>
    <scope>NUCLEOTIDE SEQUENCE</scope>
    <source>
        <tissue evidence="2">Muscle</tissue>
    </source>
</reference>